<protein>
    <submittedName>
        <fullName evidence="1">Uncharacterized protein</fullName>
    </submittedName>
</protein>
<comment type="caution">
    <text evidence="1">The sequence shown here is derived from an EMBL/GenBank/DDBJ whole genome shotgun (WGS) entry which is preliminary data.</text>
</comment>
<accession>X1J1E9</accession>
<feature type="non-terminal residue" evidence="1">
    <location>
        <position position="1"/>
    </location>
</feature>
<evidence type="ECO:0000313" key="1">
    <source>
        <dbReference type="EMBL" id="GAH87807.1"/>
    </source>
</evidence>
<proteinExistence type="predicted"/>
<gene>
    <name evidence="1" type="ORF">S03H2_65587</name>
</gene>
<reference evidence="1" key="1">
    <citation type="journal article" date="2014" name="Front. Microbiol.">
        <title>High frequency of phylogenetically diverse reductive dehalogenase-homologous genes in deep subseafloor sedimentary metagenomes.</title>
        <authorList>
            <person name="Kawai M."/>
            <person name="Futagami T."/>
            <person name="Toyoda A."/>
            <person name="Takaki Y."/>
            <person name="Nishi S."/>
            <person name="Hori S."/>
            <person name="Arai W."/>
            <person name="Tsubouchi T."/>
            <person name="Morono Y."/>
            <person name="Uchiyama I."/>
            <person name="Ito T."/>
            <person name="Fujiyama A."/>
            <person name="Inagaki F."/>
            <person name="Takami H."/>
        </authorList>
    </citation>
    <scope>NUCLEOTIDE SEQUENCE</scope>
    <source>
        <strain evidence="1">Expedition CK06-06</strain>
    </source>
</reference>
<sequence length="41" mass="4595">VVSGALDKEQQTADTICAYVLKKNNQYFVYLSREIVSDVVS</sequence>
<organism evidence="1">
    <name type="scientific">marine sediment metagenome</name>
    <dbReference type="NCBI Taxonomy" id="412755"/>
    <lineage>
        <taxon>unclassified sequences</taxon>
        <taxon>metagenomes</taxon>
        <taxon>ecological metagenomes</taxon>
    </lineage>
</organism>
<dbReference type="AlphaFoldDB" id="X1J1E9"/>
<name>X1J1E9_9ZZZZ</name>
<dbReference type="EMBL" id="BARU01042724">
    <property type="protein sequence ID" value="GAH87807.1"/>
    <property type="molecule type" value="Genomic_DNA"/>
</dbReference>